<protein>
    <submittedName>
        <fullName evidence="2">Sulfatase</fullName>
    </submittedName>
</protein>
<dbReference type="Gene3D" id="3.40.720.10">
    <property type="entry name" value="Alkaline Phosphatase, subunit A"/>
    <property type="match status" value="1"/>
</dbReference>
<sequence length="505" mass="58118">MDEDTERSENMEISKRPNILFAIMDDASHMGAYGHGFVHTPHFDWVAKEGALFHQAYTTNPKCAPSRASICTGMHTWQLEDACCHVVITFPEKFATFPELLADAGYHVGYTGKGWGPGIWQTTRKWNPAGPAYNDKTLVPPEKTHVSNCDYTENFRVFLDEKEADQPFYFWYGGFEPHRHYVKGEGIRHGKKLEDIPSLPPYWPDDPIVKEDLLDYAYEIDYFDQHLGQILAILRERNELDNTIIVVTSDNGCPFPRVKGQMYQQDFNLPLAVCWPKLGNGGREIDDFVSFTDFAPTFLEAAGVPMHQQFSGQSFLDLIVSEESGTLDNNRVYVTMGRENHDSGREGDVGYPVRCIRKDKYLYVRNFEPDRWPAGNPETLFGNCDGSPTKDLIMEMKEHGNDVYYQLAFGKRPLEELFDVATDPECMLNLADNPAYHEIKAELWQTLETYLQKTNDPRIFGHGDIFDSYVLDKYSNDKGSWQAYVEGRFELPNYMNWKRFIIEEE</sequence>
<evidence type="ECO:0000259" key="1">
    <source>
        <dbReference type="Pfam" id="PF00884"/>
    </source>
</evidence>
<dbReference type="InterPro" id="IPR052701">
    <property type="entry name" value="GAG_Ulvan_Degrading_Sulfatases"/>
</dbReference>
<organism evidence="2 3">
    <name type="scientific">Vallitalea pronyensis</name>
    <dbReference type="NCBI Taxonomy" id="1348613"/>
    <lineage>
        <taxon>Bacteria</taxon>
        <taxon>Bacillati</taxon>
        <taxon>Bacillota</taxon>
        <taxon>Clostridia</taxon>
        <taxon>Lachnospirales</taxon>
        <taxon>Vallitaleaceae</taxon>
        <taxon>Vallitalea</taxon>
    </lineage>
</organism>
<reference evidence="2" key="1">
    <citation type="submission" date="2020-07" db="EMBL/GenBank/DDBJ databases">
        <title>Vallitalea pronyensis genome.</title>
        <authorList>
            <person name="Postec A."/>
        </authorList>
    </citation>
    <scope>NUCLEOTIDE SEQUENCE</scope>
    <source>
        <strain evidence="2">FatNI3</strain>
    </source>
</reference>
<evidence type="ECO:0000313" key="2">
    <source>
        <dbReference type="EMBL" id="QUI22245.1"/>
    </source>
</evidence>
<dbReference type="InterPro" id="IPR000917">
    <property type="entry name" value="Sulfatase_N"/>
</dbReference>
<dbReference type="Proteomes" id="UP000683246">
    <property type="component" value="Chromosome"/>
</dbReference>
<dbReference type="EMBL" id="CP058649">
    <property type="protein sequence ID" value="QUI22245.1"/>
    <property type="molecule type" value="Genomic_DNA"/>
</dbReference>
<dbReference type="PANTHER" id="PTHR43751:SF1">
    <property type="entry name" value="SULFATASE ATSG-RELATED"/>
    <property type="match status" value="1"/>
</dbReference>
<dbReference type="PANTHER" id="PTHR43751">
    <property type="entry name" value="SULFATASE"/>
    <property type="match status" value="1"/>
</dbReference>
<feature type="domain" description="Sulfatase N-terminal" evidence="1">
    <location>
        <begin position="17"/>
        <end position="304"/>
    </location>
</feature>
<name>A0A8J8MIG2_9FIRM</name>
<proteinExistence type="predicted"/>
<dbReference type="AlphaFoldDB" id="A0A8J8MIG2"/>
<dbReference type="SUPFAM" id="SSF53649">
    <property type="entry name" value="Alkaline phosphatase-like"/>
    <property type="match status" value="1"/>
</dbReference>
<dbReference type="KEGG" id="vpy:HZI73_08020"/>
<evidence type="ECO:0000313" key="3">
    <source>
        <dbReference type="Proteomes" id="UP000683246"/>
    </source>
</evidence>
<gene>
    <name evidence="2" type="ORF">HZI73_08020</name>
</gene>
<dbReference type="InterPro" id="IPR017850">
    <property type="entry name" value="Alkaline_phosphatase_core_sf"/>
</dbReference>
<accession>A0A8J8MIG2</accession>
<dbReference type="Pfam" id="PF00884">
    <property type="entry name" value="Sulfatase"/>
    <property type="match status" value="1"/>
</dbReference>
<dbReference type="CDD" id="cd16027">
    <property type="entry name" value="SGSH"/>
    <property type="match status" value="1"/>
</dbReference>
<keyword evidence="3" id="KW-1185">Reference proteome</keyword>